<dbReference type="InterPro" id="IPR051060">
    <property type="entry name" value="Carbamoyltrans_HypF-like"/>
</dbReference>
<dbReference type="InterPro" id="IPR017945">
    <property type="entry name" value="DHBP_synth_RibB-like_a/b_dom"/>
</dbReference>
<dbReference type="PROSITE" id="PS51163">
    <property type="entry name" value="YRDC"/>
    <property type="match status" value="1"/>
</dbReference>
<dbReference type="InterPro" id="IPR036046">
    <property type="entry name" value="Acylphosphatase-like_dom_sf"/>
</dbReference>
<name>A0A933KZX8_9HYPH</name>
<protein>
    <recommendedName>
        <fullName evidence="7">acylphosphatase</fullName>
        <ecNumber evidence="7">3.6.1.7</ecNumber>
    </recommendedName>
</protein>
<evidence type="ECO:0000313" key="11">
    <source>
        <dbReference type="Proteomes" id="UP000782610"/>
    </source>
</evidence>
<feature type="active site" evidence="7">
    <location>
        <position position="31"/>
    </location>
</feature>
<dbReference type="Pfam" id="PF17788">
    <property type="entry name" value="HypF_C"/>
    <property type="match status" value="1"/>
</dbReference>
<dbReference type="InterPro" id="IPR001792">
    <property type="entry name" value="Acylphosphatase-like_dom"/>
</dbReference>
<dbReference type="GO" id="GO:0003998">
    <property type="term" value="F:acylphosphatase activity"/>
    <property type="evidence" value="ECO:0007669"/>
    <property type="project" value="UniProtKB-EC"/>
</dbReference>
<dbReference type="PROSITE" id="PS00150">
    <property type="entry name" value="ACYLPHOSPHATASE_1"/>
    <property type="match status" value="1"/>
</dbReference>
<dbReference type="GO" id="GO:0008270">
    <property type="term" value="F:zinc ion binding"/>
    <property type="evidence" value="ECO:0007669"/>
    <property type="project" value="UniProtKB-KW"/>
</dbReference>
<dbReference type="GO" id="GO:0016743">
    <property type="term" value="F:carboxyl- or carbamoyltransferase activity"/>
    <property type="evidence" value="ECO:0007669"/>
    <property type="project" value="InterPro"/>
</dbReference>
<dbReference type="Gene3D" id="3.30.420.360">
    <property type="match status" value="1"/>
</dbReference>
<comment type="catalytic activity">
    <reaction evidence="6">
        <text>C-terminal L-cysteinyl-[HypE protein] + carbamoyl phosphate + ATP + H2O = C-terminal S-carboxamide-L-cysteinyl-[HypE protein] + AMP + phosphate + diphosphate + H(+)</text>
        <dbReference type="Rhea" id="RHEA:55636"/>
        <dbReference type="Rhea" id="RHEA-COMP:14247"/>
        <dbReference type="Rhea" id="RHEA-COMP:14392"/>
        <dbReference type="ChEBI" id="CHEBI:15377"/>
        <dbReference type="ChEBI" id="CHEBI:15378"/>
        <dbReference type="ChEBI" id="CHEBI:30616"/>
        <dbReference type="ChEBI" id="CHEBI:33019"/>
        <dbReference type="ChEBI" id="CHEBI:43474"/>
        <dbReference type="ChEBI" id="CHEBI:58228"/>
        <dbReference type="ChEBI" id="CHEBI:76913"/>
        <dbReference type="ChEBI" id="CHEBI:139126"/>
        <dbReference type="ChEBI" id="CHEBI:456215"/>
    </reaction>
</comment>
<sequence length="522" mass="54930">MSVAAPSRPRAMSRQRLRLDVTGAVQGVGFRPFVHRLATSEGLAGFVRNTGDGAAIEIEGPAPAIDRFLRRLDAEIAAPAAIATRALRPAVATGAGTFAIAPSEMAATGHAQVLADLVTCADCLRELLDPSDRRYRYPFTTCMHCGPRFSIIEAMPYDRERTAMRHFAMCDACAAEYADPHSRRFHAETNACPVCGPRLTLLDAAGVALAEGDDAFRRAVEALRDGKVVAVKGVGGFQLLADARSEAAVAALRLRKRRPGKPFAVMVRDMAMARELAVVSPVEAETLTSAVGPIVLLPARQAIGIATSVAPGSPLIGLMLPTTPLHHLLLRELGFPIVATSGNREGEPIVTETDAAIEQLAGIANLLLTHDRPIVRRVDDSVVRLIAGATTVLRSARGFAPASFGRPGNGAPGLAVGGHQKAAIALDLGDRIVLGPHIGDLDTAAARAALEQSVDDLAGLYRMAPQWVARDAHPDYASTHLAELVGLPVRGVPHHLAHVLAGCLDNGIDGPVLGVAWDGTGY</sequence>
<dbReference type="SUPFAM" id="SSF55821">
    <property type="entry name" value="YrdC/RibB"/>
    <property type="match status" value="1"/>
</dbReference>
<reference evidence="10" key="1">
    <citation type="submission" date="2020-07" db="EMBL/GenBank/DDBJ databases">
        <title>Huge and variable diversity of episymbiotic CPR bacteria and DPANN archaea in groundwater ecosystems.</title>
        <authorList>
            <person name="He C.Y."/>
            <person name="Keren R."/>
            <person name="Whittaker M."/>
            <person name="Farag I.F."/>
            <person name="Doudna J."/>
            <person name="Cate J.H.D."/>
            <person name="Banfield J.F."/>
        </authorList>
    </citation>
    <scope>NUCLEOTIDE SEQUENCE</scope>
    <source>
        <strain evidence="10">NC_groundwater_1586_Pr3_B-0.1um_66_15</strain>
    </source>
</reference>
<dbReference type="PANTHER" id="PTHR42959">
    <property type="entry name" value="CARBAMOYLTRANSFERASE"/>
    <property type="match status" value="1"/>
</dbReference>
<feature type="non-terminal residue" evidence="10">
    <location>
        <position position="522"/>
    </location>
</feature>
<dbReference type="SUPFAM" id="SSF54975">
    <property type="entry name" value="Acylphosphatase/BLUF domain-like"/>
    <property type="match status" value="1"/>
</dbReference>
<dbReference type="Proteomes" id="UP000782610">
    <property type="component" value="Unassembled WGS sequence"/>
</dbReference>
<dbReference type="PROSITE" id="PS51160">
    <property type="entry name" value="ACYLPHOSPHATASE_3"/>
    <property type="match status" value="1"/>
</dbReference>
<evidence type="ECO:0000256" key="1">
    <source>
        <dbReference type="ARBA" id="ARBA00004711"/>
    </source>
</evidence>
<dbReference type="InterPro" id="IPR004421">
    <property type="entry name" value="Carbamoyltransferase_HypF"/>
</dbReference>
<gene>
    <name evidence="10" type="primary">hypF</name>
    <name evidence="10" type="ORF">HY834_02825</name>
</gene>
<evidence type="ECO:0000259" key="9">
    <source>
        <dbReference type="PROSITE" id="PS51163"/>
    </source>
</evidence>
<feature type="active site" evidence="7">
    <location>
        <position position="49"/>
    </location>
</feature>
<evidence type="ECO:0000256" key="6">
    <source>
        <dbReference type="ARBA" id="ARBA00048220"/>
    </source>
</evidence>
<dbReference type="NCBIfam" id="TIGR00143">
    <property type="entry name" value="hypF"/>
    <property type="match status" value="1"/>
</dbReference>
<keyword evidence="7" id="KW-0378">Hydrolase</keyword>
<feature type="domain" description="Acylphosphatase-like" evidence="8">
    <location>
        <begin position="16"/>
        <end position="102"/>
    </location>
</feature>
<comment type="caution">
    <text evidence="10">The sequence shown here is derived from an EMBL/GenBank/DDBJ whole genome shotgun (WGS) entry which is preliminary data.</text>
</comment>
<keyword evidence="2" id="KW-0436">Ligase</keyword>
<dbReference type="InterPro" id="IPR041440">
    <property type="entry name" value="HypF_C"/>
</dbReference>
<evidence type="ECO:0000256" key="2">
    <source>
        <dbReference type="ARBA" id="ARBA00022598"/>
    </source>
</evidence>
<feature type="domain" description="YrdC-like" evidence="9">
    <location>
        <begin position="213"/>
        <end position="398"/>
    </location>
</feature>
<dbReference type="Gene3D" id="3.30.110.120">
    <property type="match status" value="1"/>
</dbReference>
<dbReference type="EMBL" id="JACRAF010000007">
    <property type="protein sequence ID" value="MBI4920657.1"/>
    <property type="molecule type" value="Genomic_DNA"/>
</dbReference>
<evidence type="ECO:0000313" key="10">
    <source>
        <dbReference type="EMBL" id="MBI4920657.1"/>
    </source>
</evidence>
<dbReference type="EC" id="3.6.1.7" evidence="7"/>
<organism evidence="10 11">
    <name type="scientific">Devosia nanyangense</name>
    <dbReference type="NCBI Taxonomy" id="1228055"/>
    <lineage>
        <taxon>Bacteria</taxon>
        <taxon>Pseudomonadati</taxon>
        <taxon>Pseudomonadota</taxon>
        <taxon>Alphaproteobacteria</taxon>
        <taxon>Hyphomicrobiales</taxon>
        <taxon>Devosiaceae</taxon>
        <taxon>Devosia</taxon>
    </lineage>
</organism>
<evidence type="ECO:0000256" key="7">
    <source>
        <dbReference type="PROSITE-ProRule" id="PRU00520"/>
    </source>
</evidence>
<dbReference type="GO" id="GO:0016874">
    <property type="term" value="F:ligase activity"/>
    <property type="evidence" value="ECO:0007669"/>
    <property type="project" value="UniProtKB-KW"/>
</dbReference>
<evidence type="ECO:0000256" key="5">
    <source>
        <dbReference type="ARBA" id="ARBA00022833"/>
    </source>
</evidence>
<dbReference type="Gene3D" id="3.90.870.50">
    <property type="match status" value="1"/>
</dbReference>
<dbReference type="Pfam" id="PF00708">
    <property type="entry name" value="Acylphosphatase"/>
    <property type="match status" value="1"/>
</dbReference>
<dbReference type="AlphaFoldDB" id="A0A933KZX8"/>
<dbReference type="GO" id="GO:0051604">
    <property type="term" value="P:protein maturation"/>
    <property type="evidence" value="ECO:0007669"/>
    <property type="project" value="TreeGrafter"/>
</dbReference>
<dbReference type="InterPro" id="IPR006070">
    <property type="entry name" value="Sua5-like_dom"/>
</dbReference>
<evidence type="ECO:0000259" key="8">
    <source>
        <dbReference type="PROSITE" id="PS51160"/>
    </source>
</evidence>
<dbReference type="PANTHER" id="PTHR42959:SF1">
    <property type="entry name" value="CARBAMOYLTRANSFERASE HYPF"/>
    <property type="match status" value="1"/>
</dbReference>
<keyword evidence="3" id="KW-0479">Metal-binding</keyword>
<proteinExistence type="predicted"/>
<keyword evidence="4" id="KW-0863">Zinc-finger</keyword>
<keyword evidence="5" id="KW-0862">Zinc</keyword>
<dbReference type="InterPro" id="IPR017968">
    <property type="entry name" value="Acylphosphatase_CS"/>
</dbReference>
<dbReference type="Pfam" id="PF07503">
    <property type="entry name" value="zf-HYPF"/>
    <property type="match status" value="2"/>
</dbReference>
<dbReference type="GO" id="GO:0003725">
    <property type="term" value="F:double-stranded RNA binding"/>
    <property type="evidence" value="ECO:0007669"/>
    <property type="project" value="InterPro"/>
</dbReference>
<accession>A0A933KZX8</accession>
<evidence type="ECO:0000256" key="3">
    <source>
        <dbReference type="ARBA" id="ARBA00022723"/>
    </source>
</evidence>
<dbReference type="InterPro" id="IPR011125">
    <property type="entry name" value="Znf_HypF"/>
</dbReference>
<comment type="pathway">
    <text evidence="1">Protein modification; [NiFe] hydrogenase maturation.</text>
</comment>
<dbReference type="Pfam" id="PF01300">
    <property type="entry name" value="Sua5_yciO_yrdC"/>
    <property type="match status" value="1"/>
</dbReference>
<comment type="catalytic activity">
    <reaction evidence="7">
        <text>an acyl phosphate + H2O = a carboxylate + phosphate + H(+)</text>
        <dbReference type="Rhea" id="RHEA:14965"/>
        <dbReference type="ChEBI" id="CHEBI:15377"/>
        <dbReference type="ChEBI" id="CHEBI:15378"/>
        <dbReference type="ChEBI" id="CHEBI:29067"/>
        <dbReference type="ChEBI" id="CHEBI:43474"/>
        <dbReference type="ChEBI" id="CHEBI:59918"/>
        <dbReference type="EC" id="3.6.1.7"/>
    </reaction>
</comment>
<evidence type="ECO:0000256" key="4">
    <source>
        <dbReference type="ARBA" id="ARBA00022771"/>
    </source>
</evidence>